<feature type="compositionally biased region" description="Gly residues" evidence="1">
    <location>
        <begin position="41"/>
        <end position="68"/>
    </location>
</feature>
<sequence length="68" mass="6942">MDGDSELRERQRGGTGNTNPVRGQVKKVIAKELYQAIFSSHGGGSRGGGGSDRRQGGQGGGRDGVAGN</sequence>
<accession>A0A8T3C3N4</accession>
<dbReference type="Proteomes" id="UP000829196">
    <property type="component" value="Unassembled WGS sequence"/>
</dbReference>
<name>A0A8T3C3N4_DENNO</name>
<organism evidence="2 3">
    <name type="scientific">Dendrobium nobile</name>
    <name type="common">Orchid</name>
    <dbReference type="NCBI Taxonomy" id="94219"/>
    <lineage>
        <taxon>Eukaryota</taxon>
        <taxon>Viridiplantae</taxon>
        <taxon>Streptophyta</taxon>
        <taxon>Embryophyta</taxon>
        <taxon>Tracheophyta</taxon>
        <taxon>Spermatophyta</taxon>
        <taxon>Magnoliopsida</taxon>
        <taxon>Liliopsida</taxon>
        <taxon>Asparagales</taxon>
        <taxon>Orchidaceae</taxon>
        <taxon>Epidendroideae</taxon>
        <taxon>Malaxideae</taxon>
        <taxon>Dendrobiinae</taxon>
        <taxon>Dendrobium</taxon>
    </lineage>
</organism>
<proteinExistence type="predicted"/>
<feature type="compositionally biased region" description="Basic and acidic residues" evidence="1">
    <location>
        <begin position="1"/>
        <end position="12"/>
    </location>
</feature>
<protein>
    <submittedName>
        <fullName evidence="2">Uncharacterized protein</fullName>
    </submittedName>
</protein>
<feature type="region of interest" description="Disordered" evidence="1">
    <location>
        <begin position="1"/>
        <end position="26"/>
    </location>
</feature>
<comment type="caution">
    <text evidence="2">The sequence shown here is derived from an EMBL/GenBank/DDBJ whole genome shotgun (WGS) entry which is preliminary data.</text>
</comment>
<keyword evidence="3" id="KW-1185">Reference proteome</keyword>
<evidence type="ECO:0000313" key="3">
    <source>
        <dbReference type="Proteomes" id="UP000829196"/>
    </source>
</evidence>
<feature type="region of interest" description="Disordered" evidence="1">
    <location>
        <begin position="39"/>
        <end position="68"/>
    </location>
</feature>
<dbReference type="EMBL" id="JAGYWB010000003">
    <property type="protein sequence ID" value="KAI0526828.1"/>
    <property type="molecule type" value="Genomic_DNA"/>
</dbReference>
<reference evidence="2" key="1">
    <citation type="journal article" date="2022" name="Front. Genet.">
        <title>Chromosome-Scale Assembly of the Dendrobium nobile Genome Provides Insights Into the Molecular Mechanism of the Biosynthesis of the Medicinal Active Ingredient of Dendrobium.</title>
        <authorList>
            <person name="Xu Q."/>
            <person name="Niu S.-C."/>
            <person name="Li K.-L."/>
            <person name="Zheng P.-J."/>
            <person name="Zhang X.-J."/>
            <person name="Jia Y."/>
            <person name="Liu Y."/>
            <person name="Niu Y.-X."/>
            <person name="Yu L.-H."/>
            <person name="Chen D.-F."/>
            <person name="Zhang G.-Q."/>
        </authorList>
    </citation>
    <scope>NUCLEOTIDE SEQUENCE</scope>
    <source>
        <tissue evidence="2">Leaf</tissue>
    </source>
</reference>
<evidence type="ECO:0000313" key="2">
    <source>
        <dbReference type="EMBL" id="KAI0526828.1"/>
    </source>
</evidence>
<gene>
    <name evidence="2" type="ORF">KFK09_002420</name>
</gene>
<dbReference type="AlphaFoldDB" id="A0A8T3C3N4"/>
<evidence type="ECO:0000256" key="1">
    <source>
        <dbReference type="SAM" id="MobiDB-lite"/>
    </source>
</evidence>